<name>A0ABQ0QQ74_9PROT</name>
<accession>A0ABQ0QQ74</accession>
<proteinExistence type="predicted"/>
<comment type="caution">
    <text evidence="2">The sequence shown here is derived from an EMBL/GenBank/DDBJ whole genome shotgun (WGS) entry which is preliminary data.</text>
</comment>
<gene>
    <name evidence="2" type="ORF">AA106555_1174</name>
</gene>
<organism evidence="2 3">
    <name type="scientific">Neokomagataea thailandica NBRC 106555</name>
    <dbReference type="NCBI Taxonomy" id="1223520"/>
    <lineage>
        <taxon>Bacteria</taxon>
        <taxon>Pseudomonadati</taxon>
        <taxon>Pseudomonadota</taxon>
        <taxon>Alphaproteobacteria</taxon>
        <taxon>Acetobacterales</taxon>
        <taxon>Acetobacteraceae</taxon>
        <taxon>Neokomagataea</taxon>
    </lineage>
</organism>
<evidence type="ECO:0000313" key="3">
    <source>
        <dbReference type="Proteomes" id="UP001062632"/>
    </source>
</evidence>
<feature type="region of interest" description="Disordered" evidence="1">
    <location>
        <begin position="1"/>
        <end position="42"/>
    </location>
</feature>
<keyword evidence="3" id="KW-1185">Reference proteome</keyword>
<protein>
    <submittedName>
        <fullName evidence="2">Uncharacterized protein</fullName>
    </submittedName>
</protein>
<reference evidence="2 3" key="1">
    <citation type="submission" date="2013-04" db="EMBL/GenBank/DDBJ databases">
        <title>The genome sequencing project of 58 acetic acid bacteria.</title>
        <authorList>
            <person name="Okamoto-Kainuma A."/>
            <person name="Ishikawa M."/>
            <person name="Umino S."/>
            <person name="Koizumi Y."/>
            <person name="Shiwa Y."/>
            <person name="Yoshikawa H."/>
            <person name="Matsutani M."/>
            <person name="Matsushita K."/>
        </authorList>
    </citation>
    <scope>NUCLEOTIDE SEQUENCE [LARGE SCALE GENOMIC DNA]</scope>
    <source>
        <strain evidence="2 3">NBRC 106555</strain>
    </source>
</reference>
<feature type="compositionally biased region" description="Low complexity" evidence="1">
    <location>
        <begin position="1"/>
        <end position="10"/>
    </location>
</feature>
<evidence type="ECO:0000313" key="2">
    <source>
        <dbReference type="EMBL" id="GBR53110.1"/>
    </source>
</evidence>
<evidence type="ECO:0000256" key="1">
    <source>
        <dbReference type="SAM" id="MobiDB-lite"/>
    </source>
</evidence>
<dbReference type="EMBL" id="BAQC01000030">
    <property type="protein sequence ID" value="GBR53110.1"/>
    <property type="molecule type" value="Genomic_DNA"/>
</dbReference>
<dbReference type="Proteomes" id="UP001062632">
    <property type="component" value="Unassembled WGS sequence"/>
</dbReference>
<sequence>MAGVAAVAAPPSVPSPVELEQEAHHYEPAPALELASVQGDPL</sequence>